<gene>
    <name evidence="9" type="ORF">T459_01278</name>
</gene>
<proteinExistence type="predicted"/>
<evidence type="ECO:0000256" key="3">
    <source>
        <dbReference type="ARBA" id="ARBA00012483"/>
    </source>
</evidence>
<dbReference type="SMR" id="A0A1U8GSK0"/>
<comment type="subcellular location">
    <subcellularLocation>
        <location evidence="2">Cytoplasm</location>
    </subcellularLocation>
</comment>
<dbReference type="GO" id="GO:0005815">
    <property type="term" value="C:microtubule organizing center"/>
    <property type="evidence" value="ECO:0007669"/>
    <property type="project" value="InterPro"/>
</dbReference>
<evidence type="ECO:0000256" key="2">
    <source>
        <dbReference type="ARBA" id="ARBA00004496"/>
    </source>
</evidence>
<dbReference type="InterPro" id="IPR014729">
    <property type="entry name" value="Rossmann-like_a/b/a_fold"/>
</dbReference>
<reference evidence="9 10" key="2">
    <citation type="journal article" date="2017" name="Genome Biol.">
        <title>New reference genome sequences of hot pepper reveal the massive evolution of plant disease-resistance genes by retroduplication.</title>
        <authorList>
            <person name="Kim S."/>
            <person name="Park J."/>
            <person name="Yeom S.I."/>
            <person name="Kim Y.M."/>
            <person name="Seo E."/>
            <person name="Kim K.T."/>
            <person name="Kim M.S."/>
            <person name="Lee J.M."/>
            <person name="Cheong K."/>
            <person name="Shin H.S."/>
            <person name="Kim S.B."/>
            <person name="Han K."/>
            <person name="Lee J."/>
            <person name="Park M."/>
            <person name="Lee H.A."/>
            <person name="Lee H.Y."/>
            <person name="Lee Y."/>
            <person name="Oh S."/>
            <person name="Lee J.H."/>
            <person name="Choi E."/>
            <person name="Choi E."/>
            <person name="Lee S.E."/>
            <person name="Jeon J."/>
            <person name="Kim H."/>
            <person name="Choi G."/>
            <person name="Song H."/>
            <person name="Lee J."/>
            <person name="Lee S.C."/>
            <person name="Kwon J.K."/>
            <person name="Lee H.Y."/>
            <person name="Koo N."/>
            <person name="Hong Y."/>
            <person name="Kim R.W."/>
            <person name="Kang W.H."/>
            <person name="Huh J.H."/>
            <person name="Kang B.C."/>
            <person name="Yang T.J."/>
            <person name="Lee Y.H."/>
            <person name="Bennetzen J.L."/>
            <person name="Choi D."/>
        </authorList>
    </citation>
    <scope>NUCLEOTIDE SEQUENCE [LARGE SCALE GENOMIC DNA]</scope>
    <source>
        <strain evidence="10">cv. CM334</strain>
    </source>
</reference>
<keyword evidence="6" id="KW-0175">Coiled coil</keyword>
<dbReference type="GO" id="GO:0061630">
    <property type="term" value="F:ubiquitin protein ligase activity"/>
    <property type="evidence" value="ECO:0007669"/>
    <property type="project" value="UniProtKB-EC"/>
</dbReference>
<feature type="domain" description="UspA" evidence="7">
    <location>
        <begin position="11"/>
        <end position="124"/>
    </location>
</feature>
<dbReference type="SUPFAM" id="SSF52402">
    <property type="entry name" value="Adenine nucleotide alpha hydrolases-like"/>
    <property type="match status" value="1"/>
</dbReference>
<dbReference type="EC" id="2.3.2.27" evidence="3"/>
<dbReference type="PANTHER" id="PTHR45647:SF25">
    <property type="entry name" value="ADENINE NUCLEOTIDE ALPHA HYDROLASES-LIKE SUPERFAMILY PROTEIN"/>
    <property type="match status" value="1"/>
</dbReference>
<feature type="coiled-coil region" evidence="6">
    <location>
        <begin position="240"/>
        <end position="337"/>
    </location>
</feature>
<evidence type="ECO:0000256" key="6">
    <source>
        <dbReference type="SAM" id="Coils"/>
    </source>
</evidence>
<accession>A0A1U8GSK0</accession>
<evidence type="ECO:0000313" key="9">
    <source>
        <dbReference type="EMBL" id="PHT93396.1"/>
    </source>
</evidence>
<dbReference type="AlphaFoldDB" id="A0A1U8GSK0"/>
<dbReference type="InterPro" id="IPR012943">
    <property type="entry name" value="Cnn_1N"/>
</dbReference>
<dbReference type="Gramene" id="PHT93396">
    <property type="protein sequence ID" value="PHT93396"/>
    <property type="gene ID" value="T459_01278"/>
</dbReference>
<dbReference type="PANTHER" id="PTHR45647">
    <property type="entry name" value="OS02G0152300 PROTEIN"/>
    <property type="match status" value="1"/>
</dbReference>
<sequence length="356" mass="38993">MNHHAPPLNKLIAVAIDKDRGSQIALKWAVDNLLARGHTVILIHVKVKASGTNRLNQDASNDGSEMTELDPQLKELFLPYRIFCTRKDIQCYAVVLEDADVVKAISEYISRTSIEVLILGAAAKVGRLRSKFKIKDIPGNVVKRVPNFCTVYSISKSGKVSFARSAVRVAPDIHPLRHQFMQANVKYNPVISSLIAAQEKTIEELKNMSVLLAQRESEIVVLQAQLQQASQGTSTGPGAMEEIQAENAQLEAEIAVSHAQPQQASQGTSTGPGVMEDLQAENAQLKAEIAVLQAHLQQVSQGTSTGPGAKEDLQAENAQLKAEMADLKKHVEDLTQQMLTDQRAAMKRLDRLLFKP</sequence>
<evidence type="ECO:0000256" key="1">
    <source>
        <dbReference type="ARBA" id="ARBA00000900"/>
    </source>
</evidence>
<name>A0A1U8GSK0_CAPAN</name>
<organism evidence="9 10">
    <name type="scientific">Capsicum annuum</name>
    <name type="common">Capsicum pepper</name>
    <dbReference type="NCBI Taxonomy" id="4072"/>
    <lineage>
        <taxon>Eukaryota</taxon>
        <taxon>Viridiplantae</taxon>
        <taxon>Streptophyta</taxon>
        <taxon>Embryophyta</taxon>
        <taxon>Tracheophyta</taxon>
        <taxon>Spermatophyta</taxon>
        <taxon>Magnoliopsida</taxon>
        <taxon>eudicotyledons</taxon>
        <taxon>Gunneridae</taxon>
        <taxon>Pentapetalae</taxon>
        <taxon>asterids</taxon>
        <taxon>lamiids</taxon>
        <taxon>Solanales</taxon>
        <taxon>Solanaceae</taxon>
        <taxon>Solanoideae</taxon>
        <taxon>Capsiceae</taxon>
        <taxon>Capsicum</taxon>
    </lineage>
</organism>
<evidence type="ECO:0000256" key="4">
    <source>
        <dbReference type="ARBA" id="ARBA00022490"/>
    </source>
</evidence>
<evidence type="ECO:0000259" key="8">
    <source>
        <dbReference type="Pfam" id="PF07989"/>
    </source>
</evidence>
<dbReference type="InterPro" id="IPR006016">
    <property type="entry name" value="UspA"/>
</dbReference>
<evidence type="ECO:0000313" key="10">
    <source>
        <dbReference type="Proteomes" id="UP000222542"/>
    </source>
</evidence>
<comment type="caution">
    <text evidence="9">The sequence shown here is derived from an EMBL/GenBank/DDBJ whole genome shotgun (WGS) entry which is preliminary data.</text>
</comment>
<dbReference type="Proteomes" id="UP000222542">
    <property type="component" value="Unassembled WGS sequence"/>
</dbReference>
<protein>
    <recommendedName>
        <fullName evidence="3">RING-type E3 ubiquitin transferase</fullName>
        <ecNumber evidence="3">2.3.2.27</ecNumber>
    </recommendedName>
</protein>
<comment type="catalytic activity">
    <reaction evidence="1">
        <text>S-ubiquitinyl-[E2 ubiquitin-conjugating enzyme]-L-cysteine + [acceptor protein]-L-lysine = [E2 ubiquitin-conjugating enzyme]-L-cysteine + N(6)-ubiquitinyl-[acceptor protein]-L-lysine.</text>
        <dbReference type="EC" id="2.3.2.27"/>
    </reaction>
</comment>
<evidence type="ECO:0000256" key="5">
    <source>
        <dbReference type="ARBA" id="ARBA00022786"/>
    </source>
</evidence>
<dbReference type="EMBL" id="AYRZ02000001">
    <property type="protein sequence ID" value="PHT93396.1"/>
    <property type="molecule type" value="Genomic_DNA"/>
</dbReference>
<dbReference type="Pfam" id="PF07989">
    <property type="entry name" value="Cnn_1N"/>
    <property type="match status" value="1"/>
</dbReference>
<evidence type="ECO:0000259" key="7">
    <source>
        <dbReference type="Pfam" id="PF00582"/>
    </source>
</evidence>
<dbReference type="Gene3D" id="3.40.50.620">
    <property type="entry name" value="HUPs"/>
    <property type="match status" value="1"/>
</dbReference>
<reference evidence="9 10" key="1">
    <citation type="journal article" date="2014" name="Nat. Genet.">
        <title>Genome sequence of the hot pepper provides insights into the evolution of pungency in Capsicum species.</title>
        <authorList>
            <person name="Kim S."/>
            <person name="Park M."/>
            <person name="Yeom S.I."/>
            <person name="Kim Y.M."/>
            <person name="Lee J.M."/>
            <person name="Lee H.A."/>
            <person name="Seo E."/>
            <person name="Choi J."/>
            <person name="Cheong K."/>
            <person name="Kim K.T."/>
            <person name="Jung K."/>
            <person name="Lee G.W."/>
            <person name="Oh S.K."/>
            <person name="Bae C."/>
            <person name="Kim S.B."/>
            <person name="Lee H.Y."/>
            <person name="Kim S.Y."/>
            <person name="Kim M.S."/>
            <person name="Kang B.C."/>
            <person name="Jo Y.D."/>
            <person name="Yang H.B."/>
            <person name="Jeong H.J."/>
            <person name="Kang W.H."/>
            <person name="Kwon J.K."/>
            <person name="Shin C."/>
            <person name="Lim J.Y."/>
            <person name="Park J.H."/>
            <person name="Huh J.H."/>
            <person name="Kim J.S."/>
            <person name="Kim B.D."/>
            <person name="Cohen O."/>
            <person name="Paran I."/>
            <person name="Suh M.C."/>
            <person name="Lee S.B."/>
            <person name="Kim Y.K."/>
            <person name="Shin Y."/>
            <person name="Noh S.J."/>
            <person name="Park J."/>
            <person name="Seo Y.S."/>
            <person name="Kwon S.Y."/>
            <person name="Kim H.A."/>
            <person name="Park J.M."/>
            <person name="Kim H.J."/>
            <person name="Choi S.B."/>
            <person name="Bosland P.W."/>
            <person name="Reeves G."/>
            <person name="Jo S.H."/>
            <person name="Lee B.W."/>
            <person name="Cho H.T."/>
            <person name="Choi H.S."/>
            <person name="Lee M.S."/>
            <person name="Yu Y."/>
            <person name="Do Choi Y."/>
            <person name="Park B.S."/>
            <person name="van Deynze A."/>
            <person name="Ashrafi H."/>
            <person name="Hill T."/>
            <person name="Kim W.T."/>
            <person name="Pai H.S."/>
            <person name="Ahn H.K."/>
            <person name="Yeam I."/>
            <person name="Giovannoni J.J."/>
            <person name="Rose J.K."/>
            <person name="Sorensen I."/>
            <person name="Lee S.J."/>
            <person name="Kim R.W."/>
            <person name="Choi I.Y."/>
            <person name="Choi B.S."/>
            <person name="Lim J.S."/>
            <person name="Lee Y.H."/>
            <person name="Choi D."/>
        </authorList>
    </citation>
    <scope>NUCLEOTIDE SEQUENCE [LARGE SCALE GENOMIC DNA]</scope>
    <source>
        <strain evidence="10">cv. CM334</strain>
    </source>
</reference>
<dbReference type="CDD" id="cd01989">
    <property type="entry name" value="USP_STK_Ubox_N"/>
    <property type="match status" value="1"/>
</dbReference>
<feature type="domain" description="Centrosomin N-terminal motif 1" evidence="8">
    <location>
        <begin position="274"/>
        <end position="344"/>
    </location>
</feature>
<keyword evidence="10" id="KW-1185">Reference proteome</keyword>
<dbReference type="Pfam" id="PF00582">
    <property type="entry name" value="Usp"/>
    <property type="match status" value="1"/>
</dbReference>
<dbReference type="InterPro" id="IPR051348">
    <property type="entry name" value="U-box_ubiquitin_ligases"/>
</dbReference>
<keyword evidence="4" id="KW-0963">Cytoplasm</keyword>
<dbReference type="GO" id="GO:0005737">
    <property type="term" value="C:cytoplasm"/>
    <property type="evidence" value="ECO:0007669"/>
    <property type="project" value="UniProtKB-SubCell"/>
</dbReference>
<keyword evidence="5" id="KW-0833">Ubl conjugation pathway</keyword>
<dbReference type="STRING" id="4072.A0A1U8GSK0"/>
<dbReference type="Gene3D" id="1.20.5.340">
    <property type="match status" value="1"/>
</dbReference>